<evidence type="ECO:0000313" key="2">
    <source>
        <dbReference type="Proteomes" id="UP000663844"/>
    </source>
</evidence>
<gene>
    <name evidence="1" type="ORF">OXD698_LOCUS53393</name>
</gene>
<sequence>KNPNGAVDNYLNRISFYNPFYGCPNTLHSYAKEYINQRTDVNITCADSILTWCAENQIELSECSWTIGTFRNHFYNMAALISRPYPDSMNNNSGLAFIRLGDGEMKLLFGVSVK</sequence>
<dbReference type="Proteomes" id="UP000663844">
    <property type="component" value="Unassembled WGS sequence"/>
</dbReference>
<reference evidence="1" key="1">
    <citation type="submission" date="2021-02" db="EMBL/GenBank/DDBJ databases">
        <authorList>
            <person name="Nowell W R."/>
        </authorList>
    </citation>
    <scope>NUCLEOTIDE SEQUENCE</scope>
</reference>
<name>A0A820R8X5_9BILA</name>
<feature type="non-terminal residue" evidence="1">
    <location>
        <position position="114"/>
    </location>
</feature>
<evidence type="ECO:0000313" key="1">
    <source>
        <dbReference type="EMBL" id="CAF4433768.1"/>
    </source>
</evidence>
<proteinExistence type="predicted"/>
<comment type="caution">
    <text evidence="1">The sequence shown here is derived from an EMBL/GenBank/DDBJ whole genome shotgun (WGS) entry which is preliminary data.</text>
</comment>
<accession>A0A820R8X5</accession>
<dbReference type="AlphaFoldDB" id="A0A820R8X5"/>
<organism evidence="1 2">
    <name type="scientific">Adineta steineri</name>
    <dbReference type="NCBI Taxonomy" id="433720"/>
    <lineage>
        <taxon>Eukaryota</taxon>
        <taxon>Metazoa</taxon>
        <taxon>Spiralia</taxon>
        <taxon>Gnathifera</taxon>
        <taxon>Rotifera</taxon>
        <taxon>Eurotatoria</taxon>
        <taxon>Bdelloidea</taxon>
        <taxon>Adinetida</taxon>
        <taxon>Adinetidae</taxon>
        <taxon>Adineta</taxon>
    </lineage>
</organism>
<dbReference type="EMBL" id="CAJOAZ010030540">
    <property type="protein sequence ID" value="CAF4433768.1"/>
    <property type="molecule type" value="Genomic_DNA"/>
</dbReference>
<protein>
    <submittedName>
        <fullName evidence="1">Uncharacterized protein</fullName>
    </submittedName>
</protein>
<feature type="non-terminal residue" evidence="1">
    <location>
        <position position="1"/>
    </location>
</feature>